<comment type="similarity">
    <text evidence="4">Belongs to the flavin monoamine oxidase family.</text>
</comment>
<protein>
    <recommendedName>
        <fullName evidence="4">Amine oxidase</fullName>
        <ecNumber evidence="4">1.4.3.-</ecNumber>
    </recommendedName>
</protein>
<evidence type="ECO:0000256" key="3">
    <source>
        <dbReference type="PIRSR" id="PIRSR601613-1"/>
    </source>
</evidence>
<keyword evidence="6" id="KW-0732">Signal</keyword>
<feature type="coiled-coil region" evidence="5">
    <location>
        <begin position="142"/>
        <end position="169"/>
    </location>
</feature>
<dbReference type="PANTHER" id="PTHR10742">
    <property type="entry name" value="FLAVIN MONOAMINE OXIDASE"/>
    <property type="match status" value="1"/>
</dbReference>
<dbReference type="SUPFAM" id="SSF54373">
    <property type="entry name" value="FAD-linked reductases, C-terminal domain"/>
    <property type="match status" value="1"/>
</dbReference>
<evidence type="ECO:0000256" key="1">
    <source>
        <dbReference type="ARBA" id="ARBA00001974"/>
    </source>
</evidence>
<dbReference type="Gene3D" id="3.50.50.60">
    <property type="entry name" value="FAD/NAD(P)-binding domain"/>
    <property type="match status" value="1"/>
</dbReference>
<dbReference type="EC" id="1.4.3.-" evidence="4"/>
<dbReference type="PRINTS" id="PR00757">
    <property type="entry name" value="AMINEOXDASEF"/>
</dbReference>
<dbReference type="InterPro" id="IPR050281">
    <property type="entry name" value="Flavin_monoamine_oxidase"/>
</dbReference>
<dbReference type="Proteomes" id="UP001320420">
    <property type="component" value="Unassembled WGS sequence"/>
</dbReference>
<comment type="cofactor">
    <cofactor evidence="1 4">
        <name>FAD</name>
        <dbReference type="ChEBI" id="CHEBI:57692"/>
    </cofactor>
</comment>
<sequence length="543" mass="59695">MKHLHGRLIAATCAALLCGADAGNSAEGSTHKCRKTSVAVLGAGVAGITAAQVLANHSISDFLIVDRNDYVGGRMRSASFGSKPDDGTPYTVELGANWVQGLGGEEGKSGSENPIWTLAKKHGLANAYSNYSSILTYDGGGAADFLDLLDDLDEAYAAAEQDAGRLLAENLQDTSMRAGFSTAGWKPGRADMRAQAIEWWYWDFEAAWPPEQSGFVFGITGYNLTYYQWSEANNFVYDQRGFRALAEGEAAEFLEGPYEDPRLLLETVVTGVSYGAEGVVVSLGESGDCIEAQFAICTFSVGVLQNEAVAFDPPLPRWKREAVDQFQMGTYTKIFMQFEEAFWDPDTQFFLYADSRSRGYYPVFQSLSAPGFLDDSNILFVTVVGTQAYRVEQQPDEVTQAEVMEVLRAMFPDKEIPEPTDFMYPRWSTDEMAYGSYSNWPVGMTLEKHQNLRANIDRLYFAGEATSAQYFGFLQGAFYEGRDVGLRIAGLLGGSKWETGECNAKTTIGCGSMDYYSTLHGTTRLDEYNVSNGWPTSSFVDNV</sequence>
<evidence type="ECO:0000256" key="4">
    <source>
        <dbReference type="RuleBase" id="RU362067"/>
    </source>
</evidence>
<dbReference type="AlphaFoldDB" id="A0AAN9UT57"/>
<evidence type="ECO:0000259" key="7">
    <source>
        <dbReference type="Pfam" id="PF01593"/>
    </source>
</evidence>
<feature type="signal peptide" evidence="6">
    <location>
        <begin position="1"/>
        <end position="22"/>
    </location>
</feature>
<dbReference type="PANTHER" id="PTHR10742:SF313">
    <property type="entry name" value="AMINE OXIDASE"/>
    <property type="match status" value="1"/>
</dbReference>
<evidence type="ECO:0000256" key="6">
    <source>
        <dbReference type="SAM" id="SignalP"/>
    </source>
</evidence>
<proteinExistence type="inferred from homology"/>
<accession>A0AAN9UT57</accession>
<dbReference type="Gene3D" id="3.90.660.10">
    <property type="match status" value="1"/>
</dbReference>
<dbReference type="SUPFAM" id="SSF51905">
    <property type="entry name" value="FAD/NAD(P)-binding domain"/>
    <property type="match status" value="1"/>
</dbReference>
<name>A0AAN9UT57_9PEZI</name>
<evidence type="ECO:0000313" key="8">
    <source>
        <dbReference type="EMBL" id="KAK7751780.1"/>
    </source>
</evidence>
<keyword evidence="5" id="KW-0175">Coiled coil</keyword>
<evidence type="ECO:0000313" key="9">
    <source>
        <dbReference type="Proteomes" id="UP001320420"/>
    </source>
</evidence>
<evidence type="ECO:0000256" key="2">
    <source>
        <dbReference type="ARBA" id="ARBA00023002"/>
    </source>
</evidence>
<dbReference type="GO" id="GO:0016491">
    <property type="term" value="F:oxidoreductase activity"/>
    <property type="evidence" value="ECO:0007669"/>
    <property type="project" value="UniProtKB-KW"/>
</dbReference>
<gene>
    <name evidence="8" type="ORF">SLS62_006266</name>
</gene>
<feature type="binding site" evidence="3">
    <location>
        <position position="269"/>
    </location>
    <ligand>
        <name>FAD</name>
        <dbReference type="ChEBI" id="CHEBI:57692"/>
    </ligand>
</feature>
<feature type="domain" description="Amine oxidase" evidence="7">
    <location>
        <begin position="45"/>
        <end position="483"/>
    </location>
</feature>
<keyword evidence="2 4" id="KW-0560">Oxidoreductase</keyword>
<keyword evidence="9" id="KW-1185">Reference proteome</keyword>
<evidence type="ECO:0000256" key="5">
    <source>
        <dbReference type="SAM" id="Coils"/>
    </source>
</evidence>
<feature type="chain" id="PRO_5042903764" description="Amine oxidase" evidence="6">
    <location>
        <begin position="23"/>
        <end position="543"/>
    </location>
</feature>
<reference evidence="8 9" key="1">
    <citation type="submission" date="2024-02" db="EMBL/GenBank/DDBJ databases">
        <title>De novo assembly and annotation of 12 fungi associated with fruit tree decline syndrome in Ontario, Canada.</title>
        <authorList>
            <person name="Sulman M."/>
            <person name="Ellouze W."/>
            <person name="Ilyukhin E."/>
        </authorList>
    </citation>
    <scope>NUCLEOTIDE SEQUENCE [LARGE SCALE GENOMIC DNA]</scope>
    <source>
        <strain evidence="8 9">M11/M66-122</strain>
    </source>
</reference>
<dbReference type="EMBL" id="JAKJXP020000045">
    <property type="protein sequence ID" value="KAK7751780.1"/>
    <property type="molecule type" value="Genomic_DNA"/>
</dbReference>
<organism evidence="8 9">
    <name type="scientific">Diatrype stigma</name>
    <dbReference type="NCBI Taxonomy" id="117547"/>
    <lineage>
        <taxon>Eukaryota</taxon>
        <taxon>Fungi</taxon>
        <taxon>Dikarya</taxon>
        <taxon>Ascomycota</taxon>
        <taxon>Pezizomycotina</taxon>
        <taxon>Sordariomycetes</taxon>
        <taxon>Xylariomycetidae</taxon>
        <taxon>Xylariales</taxon>
        <taxon>Diatrypaceae</taxon>
        <taxon>Diatrype</taxon>
    </lineage>
</organism>
<keyword evidence="4" id="KW-0274">FAD</keyword>
<dbReference type="InterPro" id="IPR001613">
    <property type="entry name" value="Flavin_amine_oxidase"/>
</dbReference>
<dbReference type="InterPro" id="IPR036188">
    <property type="entry name" value="FAD/NAD-bd_sf"/>
</dbReference>
<keyword evidence="4" id="KW-0285">Flavoprotein</keyword>
<dbReference type="GO" id="GO:0006598">
    <property type="term" value="P:polyamine catabolic process"/>
    <property type="evidence" value="ECO:0007669"/>
    <property type="project" value="TreeGrafter"/>
</dbReference>
<dbReference type="InterPro" id="IPR002937">
    <property type="entry name" value="Amino_oxidase"/>
</dbReference>
<comment type="caution">
    <text evidence="8">The sequence shown here is derived from an EMBL/GenBank/DDBJ whole genome shotgun (WGS) entry which is preliminary data.</text>
</comment>
<dbReference type="Pfam" id="PF01593">
    <property type="entry name" value="Amino_oxidase"/>
    <property type="match status" value="1"/>
</dbReference>